<dbReference type="InterPro" id="IPR051703">
    <property type="entry name" value="NF-kappa-B_Signaling_Reg"/>
</dbReference>
<dbReference type="NCBIfam" id="TIGR03033">
    <property type="entry name" value="phage_rel_nuc"/>
    <property type="match status" value="1"/>
</dbReference>
<evidence type="ECO:0000259" key="2">
    <source>
        <dbReference type="Pfam" id="PF09588"/>
    </source>
</evidence>
<reference evidence="3 4" key="1">
    <citation type="journal article" date="2014" name="Genome Announc.">
        <title>Complete Genome Sequence of Polychlorinated Biphenyl Degrader Comamonas testosteroni TK102 (NBRC 109938).</title>
        <authorList>
            <person name="Fukuda K."/>
            <person name="Hosoyama A."/>
            <person name="Tsuchikane K."/>
            <person name="Ohji S."/>
            <person name="Yamazoe A."/>
            <person name="Fujita N."/>
            <person name="Shintani M."/>
            <person name="Kimbara K."/>
        </authorList>
    </citation>
    <scope>NUCLEOTIDE SEQUENCE [LARGE SCALE GENOMIC DNA]</scope>
    <source>
        <strain evidence="3">TK102</strain>
    </source>
</reference>
<name>A0A076PXE7_COMTE</name>
<dbReference type="InterPro" id="IPR019080">
    <property type="entry name" value="YqaJ_viral_recombinase"/>
</dbReference>
<dbReference type="Proteomes" id="UP000028782">
    <property type="component" value="Chromosome"/>
</dbReference>
<proteinExistence type="predicted"/>
<evidence type="ECO:0000256" key="1">
    <source>
        <dbReference type="SAM" id="MobiDB-lite"/>
    </source>
</evidence>
<dbReference type="EMBL" id="CP006704">
    <property type="protein sequence ID" value="AIJ48485.1"/>
    <property type="molecule type" value="Genomic_DNA"/>
</dbReference>
<dbReference type="SUPFAM" id="SSF52980">
    <property type="entry name" value="Restriction endonuclease-like"/>
    <property type="match status" value="1"/>
</dbReference>
<evidence type="ECO:0000313" key="4">
    <source>
        <dbReference type="Proteomes" id="UP000028782"/>
    </source>
</evidence>
<dbReference type="HOGENOM" id="CLU_049574_0_0_4"/>
<sequence length="365" mass="40432">MPAFLRAKEFCMSLHLVSPSGPAAPAVRSTSAPSRTPRKRAALRLVSTKDLEREDWLEVRRTGIGSSDAAAAIGLNPYQSQLELWMQKTGKGDLLPAVDPTDDTSPMFWGTLLEPIVAAHYTKRTGNKVRRVNAVLQHPEHPWMLANVDREVIGVPDVQLLECKTAGIHGARLWRDGVPEYVQVQVMHQLAVTDKQAADVVVLVGGQELRIFRIERDEALIARLIALEKAFWDMVQSGTAPAGDGSDSAEQALRCLYPSDAGEQVDLSEYQELNTTFEELLQARSDLDAAQKHEARLRQCIQMHMGEASKALFSCGGSVTWKRSKDGQAFNSSQFVQEHPTLAQRYLSPRAGSRRFCVYEPEAEA</sequence>
<gene>
    <name evidence="3" type="ORF">O987_21980</name>
</gene>
<keyword evidence="3" id="KW-0378">Hydrolase</keyword>
<organism evidence="3 4">
    <name type="scientific">Comamonas testosteroni TK102</name>
    <dbReference type="NCBI Taxonomy" id="1392005"/>
    <lineage>
        <taxon>Bacteria</taxon>
        <taxon>Pseudomonadati</taxon>
        <taxon>Pseudomonadota</taxon>
        <taxon>Betaproteobacteria</taxon>
        <taxon>Burkholderiales</taxon>
        <taxon>Comamonadaceae</taxon>
        <taxon>Comamonas</taxon>
    </lineage>
</organism>
<dbReference type="AlphaFoldDB" id="A0A076PXE7"/>
<keyword evidence="3" id="KW-0540">Nuclease</keyword>
<dbReference type="KEGG" id="ctes:O987_21980"/>
<dbReference type="InterPro" id="IPR017482">
    <property type="entry name" value="Lambda-type_endonuclease"/>
</dbReference>
<dbReference type="Gene3D" id="3.90.320.10">
    <property type="match status" value="1"/>
</dbReference>
<dbReference type="Pfam" id="PF09588">
    <property type="entry name" value="YqaJ"/>
    <property type="match status" value="1"/>
</dbReference>
<evidence type="ECO:0000313" key="3">
    <source>
        <dbReference type="EMBL" id="AIJ48485.1"/>
    </source>
</evidence>
<feature type="region of interest" description="Disordered" evidence="1">
    <location>
        <begin position="19"/>
        <end position="38"/>
    </location>
</feature>
<dbReference type="PANTHER" id="PTHR46609">
    <property type="entry name" value="EXONUCLEASE, PHAGE-TYPE/RECB, C-TERMINAL DOMAIN-CONTAINING PROTEIN"/>
    <property type="match status" value="1"/>
</dbReference>
<dbReference type="GO" id="GO:0004519">
    <property type="term" value="F:endonuclease activity"/>
    <property type="evidence" value="ECO:0007669"/>
    <property type="project" value="UniProtKB-KW"/>
</dbReference>
<accession>A0A076PXE7</accession>
<keyword evidence="3" id="KW-0255">Endonuclease</keyword>
<feature type="domain" description="YqaJ viral recombinase" evidence="2">
    <location>
        <begin position="55"/>
        <end position="196"/>
    </location>
</feature>
<dbReference type="PANTHER" id="PTHR46609:SF6">
    <property type="entry name" value="EXONUCLEASE, PHAGE-TYPE_RECB, C-TERMINAL DOMAIN-CONTAINING PROTEIN-RELATED"/>
    <property type="match status" value="1"/>
</dbReference>
<protein>
    <submittedName>
        <fullName evidence="3">Endonuclease</fullName>
    </submittedName>
</protein>
<dbReference type="InterPro" id="IPR011604">
    <property type="entry name" value="PDDEXK-like_dom_sf"/>
</dbReference>
<dbReference type="InterPro" id="IPR011335">
    <property type="entry name" value="Restrct_endonuc-II-like"/>
</dbReference>